<gene>
    <name evidence="3" type="ORF">FBZ92_11176</name>
</gene>
<dbReference type="AlphaFoldDB" id="A0A560II57"/>
<dbReference type="Proteomes" id="UP000318050">
    <property type="component" value="Unassembled WGS sequence"/>
</dbReference>
<name>A0A560II57_9PROT</name>
<organism evidence="3 4">
    <name type="scientific">Nitrospirillum amazonense</name>
    <dbReference type="NCBI Taxonomy" id="28077"/>
    <lineage>
        <taxon>Bacteria</taxon>
        <taxon>Pseudomonadati</taxon>
        <taxon>Pseudomonadota</taxon>
        <taxon>Alphaproteobacteria</taxon>
        <taxon>Rhodospirillales</taxon>
        <taxon>Azospirillaceae</taxon>
        <taxon>Nitrospirillum</taxon>
    </lineage>
</organism>
<dbReference type="EMBL" id="VITT01000011">
    <property type="protein sequence ID" value="TWB56470.1"/>
    <property type="molecule type" value="Genomic_DNA"/>
</dbReference>
<keyword evidence="2" id="KW-0472">Membrane</keyword>
<comment type="caution">
    <text evidence="3">The sequence shown here is derived from an EMBL/GenBank/DDBJ whole genome shotgun (WGS) entry which is preliminary data.</text>
</comment>
<evidence type="ECO:0000313" key="4">
    <source>
        <dbReference type="Proteomes" id="UP000318050"/>
    </source>
</evidence>
<feature type="transmembrane region" description="Helical" evidence="2">
    <location>
        <begin position="207"/>
        <end position="225"/>
    </location>
</feature>
<feature type="region of interest" description="Disordered" evidence="1">
    <location>
        <begin position="1"/>
        <end position="20"/>
    </location>
</feature>
<dbReference type="Pfam" id="PF13687">
    <property type="entry name" value="DUF4153"/>
    <property type="match status" value="1"/>
</dbReference>
<feature type="transmembrane region" description="Helical" evidence="2">
    <location>
        <begin position="298"/>
        <end position="316"/>
    </location>
</feature>
<feature type="transmembrane region" description="Helical" evidence="2">
    <location>
        <begin position="328"/>
        <end position="351"/>
    </location>
</feature>
<sequence length="515" mass="54286">MTDTIPVTTAGATPGGDAPGLPTPRSSSGIVLAGLATLATALFYDAPLGVALPAFLALLCGGALLLNPPAGGMGRWAMAAVTLVAVLALLVDAVTPLSLLLAIPAIAACLLHLTGRWPAGLDGRVWSVGAMLVLGPWRLGRDSLAALEWGVNHVRRSAIVAAAARWVLPLGLGLIFCLLFTTANPVLGLWVDRLPLAFLEDIDAGRIVFWMVALALLWPFVKVAGLAGPVPAPALAGPDEGRDDPVLALLLSPATVVRALALFNALFALQSAMDIYYLWTGHDLPEGVTYAAYAHQGAYPLVLTALLAALFVLVALERPPVTGTVRRLVIAWIAQNILLVLSAMLRLAAYVAAYSLTGLRLAAFLWMALVAVGLGLILARMALGRSNRWLVGANLAATAALLYAAAWTNIPALIAAYNVDHCREAAGGGPDLDWTYLGRLGPQAIPALDRYIALPLHSRADAGDVSGANVEALRRNVAQHFLTRHADWRSWTVRDQGLRDYLAAHSDGIDQTRQP</sequence>
<feature type="transmembrane region" description="Helical" evidence="2">
    <location>
        <begin position="363"/>
        <end position="383"/>
    </location>
</feature>
<protein>
    <submittedName>
        <fullName evidence="3">Uncharacterized protein DUF4173</fullName>
    </submittedName>
</protein>
<reference evidence="3 4" key="1">
    <citation type="submission" date="2019-06" db="EMBL/GenBank/DDBJ databases">
        <title>Genomic Encyclopedia of Type Strains, Phase IV (KMG-V): Genome sequencing to study the core and pangenomes of soil and plant-associated prokaryotes.</title>
        <authorList>
            <person name="Whitman W."/>
        </authorList>
    </citation>
    <scope>NUCLEOTIDE SEQUENCE [LARGE SCALE GENOMIC DNA]</scope>
    <source>
        <strain evidence="3 4">BR 11140</strain>
    </source>
</reference>
<feature type="transmembrane region" description="Helical" evidence="2">
    <location>
        <begin position="50"/>
        <end position="66"/>
    </location>
</feature>
<evidence type="ECO:0000313" key="3">
    <source>
        <dbReference type="EMBL" id="TWB56470.1"/>
    </source>
</evidence>
<keyword evidence="2" id="KW-1133">Transmembrane helix</keyword>
<evidence type="ECO:0000256" key="1">
    <source>
        <dbReference type="SAM" id="MobiDB-lite"/>
    </source>
</evidence>
<evidence type="ECO:0000256" key="2">
    <source>
        <dbReference type="SAM" id="Phobius"/>
    </source>
</evidence>
<feature type="transmembrane region" description="Helical" evidence="2">
    <location>
        <begin position="166"/>
        <end position="187"/>
    </location>
</feature>
<feature type="transmembrane region" description="Helical" evidence="2">
    <location>
        <begin position="246"/>
        <end position="269"/>
    </location>
</feature>
<keyword evidence="2" id="KW-0812">Transmembrane</keyword>
<feature type="transmembrane region" description="Helical" evidence="2">
    <location>
        <begin position="395"/>
        <end position="417"/>
    </location>
</feature>
<proteinExistence type="predicted"/>
<accession>A0A560II57</accession>
<dbReference type="InterPro" id="IPR025291">
    <property type="entry name" value="DUF4153"/>
</dbReference>